<keyword evidence="2" id="KW-0805">Transcription regulation</keyword>
<comment type="caution">
    <text evidence="8">The sequence shown here is derived from an EMBL/GenBank/DDBJ whole genome shotgun (WGS) entry which is preliminary data.</text>
</comment>
<protein>
    <recommendedName>
        <fullName evidence="7">NAC domain-containing protein</fullName>
    </recommendedName>
</protein>
<proteinExistence type="predicted"/>
<organism evidence="8 9">
    <name type="scientific">Rhamnella rubrinervis</name>
    <dbReference type="NCBI Taxonomy" id="2594499"/>
    <lineage>
        <taxon>Eukaryota</taxon>
        <taxon>Viridiplantae</taxon>
        <taxon>Streptophyta</taxon>
        <taxon>Embryophyta</taxon>
        <taxon>Tracheophyta</taxon>
        <taxon>Spermatophyta</taxon>
        <taxon>Magnoliopsida</taxon>
        <taxon>eudicotyledons</taxon>
        <taxon>Gunneridae</taxon>
        <taxon>Pentapetalae</taxon>
        <taxon>rosids</taxon>
        <taxon>fabids</taxon>
        <taxon>Rosales</taxon>
        <taxon>Rhamnaceae</taxon>
        <taxon>rhamnoid group</taxon>
        <taxon>Rhamneae</taxon>
        <taxon>Rhamnella</taxon>
    </lineage>
</organism>
<evidence type="ECO:0000256" key="6">
    <source>
        <dbReference type="SAM" id="MobiDB-lite"/>
    </source>
</evidence>
<dbReference type="GO" id="GO:0006355">
    <property type="term" value="P:regulation of DNA-templated transcription"/>
    <property type="evidence" value="ECO:0007669"/>
    <property type="project" value="InterPro"/>
</dbReference>
<dbReference type="Gene3D" id="2.170.150.80">
    <property type="entry name" value="NAC domain"/>
    <property type="match status" value="1"/>
</dbReference>
<dbReference type="AlphaFoldDB" id="A0A8K0GWR5"/>
<dbReference type="SUPFAM" id="SSF101941">
    <property type="entry name" value="NAC domain"/>
    <property type="match status" value="1"/>
</dbReference>
<dbReference type="GO" id="GO:0003677">
    <property type="term" value="F:DNA binding"/>
    <property type="evidence" value="ECO:0007669"/>
    <property type="project" value="UniProtKB-KW"/>
</dbReference>
<evidence type="ECO:0000259" key="7">
    <source>
        <dbReference type="PROSITE" id="PS51005"/>
    </source>
</evidence>
<dbReference type="Proteomes" id="UP000796880">
    <property type="component" value="Unassembled WGS sequence"/>
</dbReference>
<dbReference type="PANTHER" id="PTHR31744:SF212">
    <property type="entry name" value="PROTEIN SOMBRERO-LIKE ISOFORM X2"/>
    <property type="match status" value="1"/>
</dbReference>
<comment type="subcellular location">
    <subcellularLocation>
        <location evidence="1">Nucleus</location>
    </subcellularLocation>
</comment>
<gene>
    <name evidence="8" type="ORF">FNV43_RR19237</name>
</gene>
<feature type="domain" description="NAC" evidence="7">
    <location>
        <begin position="8"/>
        <end position="158"/>
    </location>
</feature>
<evidence type="ECO:0000256" key="5">
    <source>
        <dbReference type="ARBA" id="ARBA00023242"/>
    </source>
</evidence>
<evidence type="ECO:0000256" key="3">
    <source>
        <dbReference type="ARBA" id="ARBA00023125"/>
    </source>
</evidence>
<keyword evidence="9" id="KW-1185">Reference proteome</keyword>
<evidence type="ECO:0000256" key="4">
    <source>
        <dbReference type="ARBA" id="ARBA00023163"/>
    </source>
</evidence>
<evidence type="ECO:0000313" key="9">
    <source>
        <dbReference type="Proteomes" id="UP000796880"/>
    </source>
</evidence>
<accession>A0A8K0GWR5</accession>
<name>A0A8K0GWR5_9ROSA</name>
<evidence type="ECO:0000313" key="8">
    <source>
        <dbReference type="EMBL" id="KAF3440951.1"/>
    </source>
</evidence>
<dbReference type="EMBL" id="VOIH02000008">
    <property type="protein sequence ID" value="KAF3440951.1"/>
    <property type="molecule type" value="Genomic_DNA"/>
</dbReference>
<feature type="region of interest" description="Disordered" evidence="6">
    <location>
        <begin position="340"/>
        <end position="364"/>
    </location>
</feature>
<reference evidence="8" key="1">
    <citation type="submission" date="2020-03" db="EMBL/GenBank/DDBJ databases">
        <title>A high-quality chromosome-level genome assembly of a woody plant with both climbing and erect habits, Rhamnella rubrinervis.</title>
        <authorList>
            <person name="Lu Z."/>
            <person name="Yang Y."/>
            <person name="Zhu X."/>
            <person name="Sun Y."/>
        </authorList>
    </citation>
    <scope>NUCLEOTIDE SEQUENCE</scope>
    <source>
        <strain evidence="8">BYM</strain>
        <tissue evidence="8">Leaf</tissue>
    </source>
</reference>
<evidence type="ECO:0000256" key="1">
    <source>
        <dbReference type="ARBA" id="ARBA00004123"/>
    </source>
</evidence>
<dbReference type="GO" id="GO:0005634">
    <property type="term" value="C:nucleus"/>
    <property type="evidence" value="ECO:0007669"/>
    <property type="project" value="UniProtKB-SubCell"/>
</dbReference>
<dbReference type="PROSITE" id="PS51005">
    <property type="entry name" value="NAC"/>
    <property type="match status" value="1"/>
</dbReference>
<dbReference type="InterPro" id="IPR036093">
    <property type="entry name" value="NAC_dom_sf"/>
</dbReference>
<dbReference type="FunFam" id="2.170.150.80:FF:000003">
    <property type="entry name" value="NAC domain-containing protein"/>
    <property type="match status" value="1"/>
</dbReference>
<keyword evidence="4" id="KW-0804">Transcription</keyword>
<dbReference type="PANTHER" id="PTHR31744">
    <property type="entry name" value="PROTEIN CUP-SHAPED COTYLEDON 2-RELATED"/>
    <property type="match status" value="1"/>
</dbReference>
<dbReference type="InterPro" id="IPR003441">
    <property type="entry name" value="NAC-dom"/>
</dbReference>
<evidence type="ECO:0000256" key="2">
    <source>
        <dbReference type="ARBA" id="ARBA00023015"/>
    </source>
</evidence>
<sequence>MASSSGGVPPGFRFHPTDEELLHYYLKKKVSFQKFDMEVIREVDLNKMEPWELQERCRIGSTPQNEWYFFSHKDRKYPTGSRTNRATSAGFWKATGRDKCIRNTYKKIGMRKTLVFYRGRAPHGQKSDWIMHEYRLEDADDQSNSGEDGWVVCRVFKKKNLFKVGGNSGGGGNSSINSDHHQQLSNNISASHQARSFMHRSDNQYLVRQPHTLHPTLIELNKQPELALHYPPLPSPSQYSLFQSQALIQTHKPHHQLGGGYDYTQQLPSDSNLMVKQLMTTNVPRDCDSGSESQLRYQAACESGLEVGTTCEAAAATQHHHQDQGLNEWGMLDRIVTSHLGNEDSSSKGVRFEDHASAPTTSSVNQINQLSLRGEMDFWGYAK</sequence>
<keyword evidence="3" id="KW-0238">DNA-binding</keyword>
<feature type="compositionally biased region" description="Basic and acidic residues" evidence="6">
    <location>
        <begin position="341"/>
        <end position="356"/>
    </location>
</feature>
<keyword evidence="5" id="KW-0539">Nucleus</keyword>
<dbReference type="OrthoDB" id="772776at2759"/>
<dbReference type="Pfam" id="PF02365">
    <property type="entry name" value="NAM"/>
    <property type="match status" value="1"/>
</dbReference>